<evidence type="ECO:0000256" key="5">
    <source>
        <dbReference type="ARBA" id="ARBA00022833"/>
    </source>
</evidence>
<dbReference type="PANTHER" id="PTHR16515:SF2">
    <property type="entry name" value="PR DOMAIN ZINC FINGER PROTEIN 4"/>
    <property type="match status" value="1"/>
</dbReference>
<evidence type="ECO:0000256" key="4">
    <source>
        <dbReference type="ARBA" id="ARBA00022771"/>
    </source>
</evidence>
<organism evidence="8 9">
    <name type="scientific">Aedes aegypti</name>
    <name type="common">Yellowfever mosquito</name>
    <name type="synonym">Culex aegypti</name>
    <dbReference type="NCBI Taxonomy" id="7159"/>
    <lineage>
        <taxon>Eukaryota</taxon>
        <taxon>Metazoa</taxon>
        <taxon>Ecdysozoa</taxon>
        <taxon>Arthropoda</taxon>
        <taxon>Hexapoda</taxon>
        <taxon>Insecta</taxon>
        <taxon>Pterygota</taxon>
        <taxon>Neoptera</taxon>
        <taxon>Endopterygota</taxon>
        <taxon>Diptera</taxon>
        <taxon>Nematocera</taxon>
        <taxon>Culicoidea</taxon>
        <taxon>Culicidae</taxon>
        <taxon>Culicinae</taxon>
        <taxon>Aedini</taxon>
        <taxon>Aedes</taxon>
        <taxon>Stegomyia</taxon>
    </lineage>
</organism>
<keyword evidence="7" id="KW-0539">Nucleus</keyword>
<dbReference type="GO" id="GO:0010468">
    <property type="term" value="P:regulation of gene expression"/>
    <property type="evidence" value="ECO:0007669"/>
    <property type="project" value="TreeGrafter"/>
</dbReference>
<evidence type="ECO:0000256" key="3">
    <source>
        <dbReference type="ARBA" id="ARBA00022737"/>
    </source>
</evidence>
<dbReference type="Gene3D" id="3.30.160.60">
    <property type="entry name" value="Classic Zinc Finger"/>
    <property type="match status" value="3"/>
</dbReference>
<dbReference type="OrthoDB" id="3535323at2759"/>
<reference evidence="8" key="2">
    <citation type="submission" date="2020-05" db="UniProtKB">
        <authorList>
            <consortium name="EnsemblMetazoa"/>
        </authorList>
    </citation>
    <scope>IDENTIFICATION</scope>
    <source>
        <strain evidence="8">LVP_AGWG</strain>
    </source>
</reference>
<dbReference type="PROSITE" id="PS50157">
    <property type="entry name" value="ZINC_FINGER_C2H2_2"/>
    <property type="match status" value="7"/>
</dbReference>
<evidence type="ECO:0000256" key="7">
    <source>
        <dbReference type="ARBA" id="ARBA00023242"/>
    </source>
</evidence>
<evidence type="ECO:0000313" key="9">
    <source>
        <dbReference type="Proteomes" id="UP000008820"/>
    </source>
</evidence>
<dbReference type="Gene3D" id="3.40.1800.20">
    <property type="match status" value="1"/>
</dbReference>
<keyword evidence="6" id="KW-0238">DNA-binding</keyword>
<dbReference type="InterPro" id="IPR013087">
    <property type="entry name" value="Znf_C2H2_type"/>
</dbReference>
<dbReference type="FunCoup" id="A0A6I8TT22">
    <property type="interactions" value="14"/>
</dbReference>
<dbReference type="Pfam" id="PF00096">
    <property type="entry name" value="zf-C2H2"/>
    <property type="match status" value="3"/>
</dbReference>
<dbReference type="SMART" id="SM00868">
    <property type="entry name" value="zf-AD"/>
    <property type="match status" value="1"/>
</dbReference>
<protein>
    <submittedName>
        <fullName evidence="8">Uncharacterized protein</fullName>
    </submittedName>
</protein>
<reference evidence="8 9" key="1">
    <citation type="submission" date="2017-06" db="EMBL/GenBank/DDBJ databases">
        <title>Aedes aegypti genome working group (AGWG) sequencing and assembly.</title>
        <authorList>
            <consortium name="Aedes aegypti Genome Working Group (AGWG)"/>
            <person name="Matthews B.J."/>
        </authorList>
    </citation>
    <scope>NUCLEOTIDE SEQUENCE [LARGE SCALE GENOMIC DNA]</scope>
    <source>
        <strain evidence="8 9">LVP_AGWG</strain>
    </source>
</reference>
<dbReference type="InterPro" id="IPR036236">
    <property type="entry name" value="Znf_C2H2_sf"/>
</dbReference>
<dbReference type="Pfam" id="PF24446">
    <property type="entry name" value="DUF7565"/>
    <property type="match status" value="1"/>
</dbReference>
<evidence type="ECO:0000313" key="8">
    <source>
        <dbReference type="EnsemblMetazoa" id="AAEL025459-PA"/>
    </source>
</evidence>
<dbReference type="PROSITE" id="PS51915">
    <property type="entry name" value="ZAD"/>
    <property type="match status" value="1"/>
</dbReference>
<comment type="subcellular location">
    <subcellularLocation>
        <location evidence="1">Nucleus</location>
    </subcellularLocation>
</comment>
<evidence type="ECO:0000256" key="1">
    <source>
        <dbReference type="ARBA" id="ARBA00004123"/>
    </source>
</evidence>
<proteinExistence type="predicted"/>
<dbReference type="EnsemblMetazoa" id="AAEL025459-RA">
    <property type="protein sequence ID" value="AAEL025459-PA"/>
    <property type="gene ID" value="AAEL025459"/>
</dbReference>
<dbReference type="InterPro" id="IPR055987">
    <property type="entry name" value="DUF7565"/>
</dbReference>
<dbReference type="SMART" id="SM00355">
    <property type="entry name" value="ZnF_C2H2"/>
    <property type="match status" value="8"/>
</dbReference>
<dbReference type="SUPFAM" id="SSF57667">
    <property type="entry name" value="beta-beta-alpha zinc fingers"/>
    <property type="match status" value="3"/>
</dbReference>
<dbReference type="GO" id="GO:0003677">
    <property type="term" value="F:DNA binding"/>
    <property type="evidence" value="ECO:0007669"/>
    <property type="project" value="UniProtKB-KW"/>
</dbReference>
<dbReference type="GO" id="GO:0005634">
    <property type="term" value="C:nucleus"/>
    <property type="evidence" value="ECO:0007669"/>
    <property type="project" value="UniProtKB-SubCell"/>
</dbReference>
<dbReference type="InParanoid" id="A0A6I8TT22"/>
<dbReference type="Pfam" id="PF07776">
    <property type="entry name" value="zf-AD"/>
    <property type="match status" value="1"/>
</dbReference>
<keyword evidence="9" id="KW-1185">Reference proteome</keyword>
<keyword evidence="2" id="KW-0479">Metal-binding</keyword>
<gene>
    <name evidence="8" type="primary">5571594</name>
</gene>
<keyword evidence="3" id="KW-0677">Repeat</keyword>
<dbReference type="GO" id="GO:0008270">
    <property type="term" value="F:zinc ion binding"/>
    <property type="evidence" value="ECO:0007669"/>
    <property type="project" value="UniProtKB-UniRule"/>
</dbReference>
<keyword evidence="4" id="KW-0863">Zinc-finger</keyword>
<dbReference type="InterPro" id="IPR050331">
    <property type="entry name" value="Zinc_finger"/>
</dbReference>
<dbReference type="PROSITE" id="PS00028">
    <property type="entry name" value="ZINC_FINGER_C2H2_1"/>
    <property type="match status" value="7"/>
</dbReference>
<dbReference type="SUPFAM" id="SSF57716">
    <property type="entry name" value="Glucocorticoid receptor-like (DNA-binding domain)"/>
    <property type="match status" value="1"/>
</dbReference>
<name>A0A6I8TT22_AEDAE</name>
<dbReference type="InterPro" id="IPR012934">
    <property type="entry name" value="Znf_AD"/>
</dbReference>
<keyword evidence="5" id="KW-0862">Zinc</keyword>
<evidence type="ECO:0000256" key="2">
    <source>
        <dbReference type="ARBA" id="ARBA00022723"/>
    </source>
</evidence>
<dbReference type="Proteomes" id="UP000008820">
    <property type="component" value="Chromosome 2"/>
</dbReference>
<dbReference type="PANTHER" id="PTHR16515">
    <property type="entry name" value="PR DOMAIN ZINC FINGER PROTEIN"/>
    <property type="match status" value="1"/>
</dbReference>
<accession>A0A6I8TT22</accession>
<sequence length="564" mass="66310">MTISALLHFPDVCRLCLHHKPAPEMVPLASTVPELDAQLSDLLEDFCPSSAMQEVTSLLPSAMCEHCQHQLLEAYKFKQRVKSLQDFQIAFLEARQNNDPEQLRELFRLKYDSLNLLFRELNLMDHERALRWEDLISCQEENEEVIEPEKTEDLEIIDDEDSEDRNPQILHVELVDNVSSDEDMYNSENSMHVEVEYLDVEQTEADEENPPPAEVKAEQTFNNEDSQLLSHSEDSLEYLSFDQEQQTEWKCNIADCDQRFEEKEALLLHKQVIHQCCVCTICGSVLKNKYSLDNHTRRHMGRPDFACEYCPSTFYTSQEHKLHLSLVHIATKTAKCDLCGLEFKNKTCLKRHLKSHSDVRTYQCPFCEKAFKTNMHLHRHKETIHMKIRFKCTHCDASYGRKDKLRMHIERAHNIQMYFMCNICLKSFATEEQRLEHMSHHENPKPLECGVCLTAFLTSKDFKNHLCISYRKDYVCCKRDFKFHTFYNKHMFLVHGQKTNARVKPASNQLIANMRAERRQDERCAKCEKTFRTRKQKNAHKEFCRGKLNKDSTVEFILPNSLNE</sequence>
<evidence type="ECO:0000256" key="6">
    <source>
        <dbReference type="ARBA" id="ARBA00023125"/>
    </source>
</evidence>
<dbReference type="AlphaFoldDB" id="A0A6I8TT22"/>